<keyword evidence="2" id="KW-0732">Signal</keyword>
<feature type="compositionally biased region" description="Polar residues" evidence="1">
    <location>
        <begin position="95"/>
        <end position="108"/>
    </location>
</feature>
<evidence type="ECO:0000256" key="1">
    <source>
        <dbReference type="SAM" id="MobiDB-lite"/>
    </source>
</evidence>
<gene>
    <name evidence="3" type="ORF">RRF57_011034</name>
</gene>
<feature type="region of interest" description="Disordered" evidence="1">
    <location>
        <begin position="75"/>
        <end position="108"/>
    </location>
</feature>
<dbReference type="Proteomes" id="UP001305414">
    <property type="component" value="Unassembled WGS sequence"/>
</dbReference>
<feature type="signal peptide" evidence="2">
    <location>
        <begin position="1"/>
        <end position="19"/>
    </location>
</feature>
<organism evidence="3 4">
    <name type="scientific">Xylaria bambusicola</name>
    <dbReference type="NCBI Taxonomy" id="326684"/>
    <lineage>
        <taxon>Eukaryota</taxon>
        <taxon>Fungi</taxon>
        <taxon>Dikarya</taxon>
        <taxon>Ascomycota</taxon>
        <taxon>Pezizomycotina</taxon>
        <taxon>Sordariomycetes</taxon>
        <taxon>Xylariomycetidae</taxon>
        <taxon>Xylariales</taxon>
        <taxon>Xylariaceae</taxon>
        <taxon>Xylaria</taxon>
    </lineage>
</organism>
<proteinExistence type="predicted"/>
<protein>
    <submittedName>
        <fullName evidence="3">Uncharacterized protein</fullName>
    </submittedName>
</protein>
<accession>A0AAN7UT96</accession>
<evidence type="ECO:0000313" key="3">
    <source>
        <dbReference type="EMBL" id="KAK5635322.1"/>
    </source>
</evidence>
<sequence>MEIQTFLLPCLAMLGIATALPDSYKLNPSICARPTGVYDVCDTKHSFIRCNGHNALLVTDCIASNSTYCRIVNGRGSCDGSSPPDLGGETPPCGTDSSTIPSATSGPI</sequence>
<comment type="caution">
    <text evidence="3">The sequence shown here is derived from an EMBL/GenBank/DDBJ whole genome shotgun (WGS) entry which is preliminary data.</text>
</comment>
<dbReference type="AlphaFoldDB" id="A0AAN7UT96"/>
<reference evidence="3 4" key="1">
    <citation type="submission" date="2023-10" db="EMBL/GenBank/DDBJ databases">
        <title>Draft genome sequence of Xylaria bambusicola isolate GMP-LS, the root and basal stem rot pathogen of sugarcane in Indonesia.</title>
        <authorList>
            <person name="Selvaraj P."/>
            <person name="Muralishankar V."/>
            <person name="Muruganantham S."/>
            <person name="Sp S."/>
            <person name="Haryani S."/>
            <person name="Lau K.J.X."/>
            <person name="Naqvi N.I."/>
        </authorList>
    </citation>
    <scope>NUCLEOTIDE SEQUENCE [LARGE SCALE GENOMIC DNA]</scope>
    <source>
        <strain evidence="3">GMP-LS</strain>
    </source>
</reference>
<keyword evidence="4" id="KW-1185">Reference proteome</keyword>
<name>A0AAN7UT96_9PEZI</name>
<evidence type="ECO:0000256" key="2">
    <source>
        <dbReference type="SAM" id="SignalP"/>
    </source>
</evidence>
<dbReference type="EMBL" id="JAWHQM010000051">
    <property type="protein sequence ID" value="KAK5635322.1"/>
    <property type="molecule type" value="Genomic_DNA"/>
</dbReference>
<evidence type="ECO:0000313" key="4">
    <source>
        <dbReference type="Proteomes" id="UP001305414"/>
    </source>
</evidence>
<feature type="chain" id="PRO_5042892480" evidence="2">
    <location>
        <begin position="20"/>
        <end position="108"/>
    </location>
</feature>